<keyword evidence="2" id="KW-1185">Reference proteome</keyword>
<proteinExistence type="predicted"/>
<name>A0A9D4EQK6_DREPO</name>
<evidence type="ECO:0000313" key="1">
    <source>
        <dbReference type="EMBL" id="KAH3783583.1"/>
    </source>
</evidence>
<accession>A0A9D4EQK6</accession>
<reference evidence="1" key="2">
    <citation type="submission" date="2020-11" db="EMBL/GenBank/DDBJ databases">
        <authorList>
            <person name="McCartney M.A."/>
            <person name="Auch B."/>
            <person name="Kono T."/>
            <person name="Mallez S."/>
            <person name="Becker A."/>
            <person name="Gohl D.M."/>
            <person name="Silverstein K.A.T."/>
            <person name="Koren S."/>
            <person name="Bechman K.B."/>
            <person name="Herman A."/>
            <person name="Abrahante J.E."/>
            <person name="Garbe J."/>
        </authorList>
    </citation>
    <scope>NUCLEOTIDE SEQUENCE</scope>
    <source>
        <strain evidence="1">Duluth1</strain>
        <tissue evidence="1">Whole animal</tissue>
    </source>
</reference>
<evidence type="ECO:0000313" key="2">
    <source>
        <dbReference type="Proteomes" id="UP000828390"/>
    </source>
</evidence>
<protein>
    <submittedName>
        <fullName evidence="1">Uncharacterized protein</fullName>
    </submittedName>
</protein>
<dbReference type="EMBL" id="JAIWYP010000008">
    <property type="protein sequence ID" value="KAH3783583.1"/>
    <property type="molecule type" value="Genomic_DNA"/>
</dbReference>
<gene>
    <name evidence="1" type="ORF">DPMN_161525</name>
</gene>
<dbReference type="AlphaFoldDB" id="A0A9D4EQK6"/>
<organism evidence="1 2">
    <name type="scientific">Dreissena polymorpha</name>
    <name type="common">Zebra mussel</name>
    <name type="synonym">Mytilus polymorpha</name>
    <dbReference type="NCBI Taxonomy" id="45954"/>
    <lineage>
        <taxon>Eukaryota</taxon>
        <taxon>Metazoa</taxon>
        <taxon>Spiralia</taxon>
        <taxon>Lophotrochozoa</taxon>
        <taxon>Mollusca</taxon>
        <taxon>Bivalvia</taxon>
        <taxon>Autobranchia</taxon>
        <taxon>Heteroconchia</taxon>
        <taxon>Euheterodonta</taxon>
        <taxon>Imparidentia</taxon>
        <taxon>Neoheterodontei</taxon>
        <taxon>Myida</taxon>
        <taxon>Dreissenoidea</taxon>
        <taxon>Dreissenidae</taxon>
        <taxon>Dreissena</taxon>
    </lineage>
</organism>
<reference evidence="1" key="1">
    <citation type="journal article" date="2019" name="bioRxiv">
        <title>The Genome of the Zebra Mussel, Dreissena polymorpha: A Resource for Invasive Species Research.</title>
        <authorList>
            <person name="McCartney M.A."/>
            <person name="Auch B."/>
            <person name="Kono T."/>
            <person name="Mallez S."/>
            <person name="Zhang Y."/>
            <person name="Obille A."/>
            <person name="Becker A."/>
            <person name="Abrahante J.E."/>
            <person name="Garbe J."/>
            <person name="Badalamenti J.P."/>
            <person name="Herman A."/>
            <person name="Mangelson H."/>
            <person name="Liachko I."/>
            <person name="Sullivan S."/>
            <person name="Sone E.D."/>
            <person name="Koren S."/>
            <person name="Silverstein K.A.T."/>
            <person name="Beckman K.B."/>
            <person name="Gohl D.M."/>
        </authorList>
    </citation>
    <scope>NUCLEOTIDE SEQUENCE</scope>
    <source>
        <strain evidence="1">Duluth1</strain>
        <tissue evidence="1">Whole animal</tissue>
    </source>
</reference>
<dbReference type="Proteomes" id="UP000828390">
    <property type="component" value="Unassembled WGS sequence"/>
</dbReference>
<comment type="caution">
    <text evidence="1">The sequence shown here is derived from an EMBL/GenBank/DDBJ whole genome shotgun (WGS) entry which is preliminary data.</text>
</comment>
<sequence length="109" mass="12505">MFVLWGGCTCGNPLSLQEHLREPGKRRLTGFDMAETPVYEHKRPQLDSNNLSTMVHKKSDVQSIEINFNRDQLDNESRTPGFLPVVRSEDRKVEQLVISNNMIEVVAKH</sequence>